<dbReference type="STRING" id="1150625.Q75_03405"/>
<protein>
    <recommendedName>
        <fullName evidence="4">Transporter</fullName>
    </recommendedName>
</protein>
<evidence type="ECO:0000313" key="2">
    <source>
        <dbReference type="EMBL" id="KUP08116.1"/>
    </source>
</evidence>
<gene>
    <name evidence="2" type="ORF">Q75_03405</name>
</gene>
<sequence>MSMYRQLPFFPPPTSPPSSFPGFPQGGGQPNQPGFPGQSPSQGGNQMPPGPPPSQIPVETQSASVMAVDPGSIRGCLFRYTYIWQNNRQSYWFYPTFVGRRSVSGYRWTGWGWVYFGVDLRRIRSFTCV</sequence>
<evidence type="ECO:0000256" key="1">
    <source>
        <dbReference type="SAM" id="MobiDB-lite"/>
    </source>
</evidence>
<feature type="compositionally biased region" description="Pro residues" evidence="1">
    <location>
        <begin position="9"/>
        <end position="19"/>
    </location>
</feature>
<proteinExistence type="predicted"/>
<evidence type="ECO:0008006" key="4">
    <source>
        <dbReference type="Google" id="ProtNLM"/>
    </source>
</evidence>
<dbReference type="EMBL" id="LDYG01000017">
    <property type="protein sequence ID" value="KUP08116.1"/>
    <property type="molecule type" value="Genomic_DNA"/>
</dbReference>
<comment type="caution">
    <text evidence="2">The sequence shown here is derived from an EMBL/GenBank/DDBJ whole genome shotgun (WGS) entry which is preliminary data.</text>
</comment>
<accession>A0A147KBA4</accession>
<reference evidence="2 3" key="1">
    <citation type="journal article" date="2016" name="Front. Microbiol.">
        <title>Microevolution Analysis of Bacillus coahuilensis Unveils Differences in Phosphorus Acquisition Strategies and Their Regulation.</title>
        <authorList>
            <person name="Gomez-Lunar Z."/>
            <person name="Hernandez-Gonzalez I."/>
            <person name="Rodriguez-Torres M.D."/>
            <person name="Souza V."/>
            <person name="Olmedo-Alvarez G."/>
        </authorList>
    </citation>
    <scope>NUCLEOTIDE SEQUENCE [LARGE SCALE GENOMIC DNA]</scope>
    <source>
        <strain evidence="3">p1.1.43</strain>
    </source>
</reference>
<feature type="region of interest" description="Disordered" evidence="1">
    <location>
        <begin position="1"/>
        <end position="62"/>
    </location>
</feature>
<organism evidence="2 3">
    <name type="scientific">Bacillus coahuilensis p1.1.43</name>
    <dbReference type="NCBI Taxonomy" id="1150625"/>
    <lineage>
        <taxon>Bacteria</taxon>
        <taxon>Bacillati</taxon>
        <taxon>Bacillota</taxon>
        <taxon>Bacilli</taxon>
        <taxon>Bacillales</taxon>
        <taxon>Bacillaceae</taxon>
        <taxon>Bacillus</taxon>
    </lineage>
</organism>
<dbReference type="AlphaFoldDB" id="A0A147KBA4"/>
<dbReference type="PATRIC" id="fig|1150625.3.peg.713"/>
<evidence type="ECO:0000313" key="3">
    <source>
        <dbReference type="Proteomes" id="UP000074108"/>
    </source>
</evidence>
<keyword evidence="3" id="KW-1185">Reference proteome</keyword>
<name>A0A147KBA4_9BACI</name>
<dbReference type="Proteomes" id="UP000074108">
    <property type="component" value="Unassembled WGS sequence"/>
</dbReference>
<feature type="compositionally biased region" description="Low complexity" evidence="1">
    <location>
        <begin position="30"/>
        <end position="47"/>
    </location>
</feature>